<dbReference type="EMBL" id="JACIEQ010000001">
    <property type="protein sequence ID" value="MBB4021659.1"/>
    <property type="molecule type" value="Genomic_DNA"/>
</dbReference>
<dbReference type="GO" id="GO:0015658">
    <property type="term" value="F:branched-chain amino acid transmembrane transporter activity"/>
    <property type="evidence" value="ECO:0007669"/>
    <property type="project" value="InterPro"/>
</dbReference>
<keyword evidence="2" id="KW-1003">Cell membrane</keyword>
<sequence>MYGRLSIAELAWPAGILLLGLLIPQVANDYQLYIGCGLITYVVLAIGLDIIMGRAGQFAFSHVAFYGIGAYTTAILQQRFGIPFPVGLLLAILMSALLAWVVALASVRLRNIYLGLATVAFASAMHWLAQSWKTVTGGVDGLRLQPSDFIFFTSTTDASNFRVLVVILTVVLLATFLLNRSKLGRSMAALRDSEHVASVSGVNVRRTKAWAFVISSAYACIGGGMLVVFNSFIDPENFTFAPAVLLLTMIVVGGMGTVAGVVIGAIVLGILPEVLGATMGDFLVWQEFVYGLILVLSITLMPNGIHGLVTSLISKNRTST</sequence>
<feature type="transmembrane region" description="Helical" evidence="6">
    <location>
        <begin position="283"/>
        <end position="301"/>
    </location>
</feature>
<feature type="transmembrane region" description="Helical" evidence="6">
    <location>
        <begin position="7"/>
        <end position="26"/>
    </location>
</feature>
<dbReference type="RefSeq" id="WP_054540247.1">
    <property type="nucleotide sequence ID" value="NZ_JACIEQ010000001.1"/>
</dbReference>
<dbReference type="InterPro" id="IPR043428">
    <property type="entry name" value="LivM-like"/>
</dbReference>
<evidence type="ECO:0000256" key="1">
    <source>
        <dbReference type="ARBA" id="ARBA00004651"/>
    </source>
</evidence>
<dbReference type="Pfam" id="PF02653">
    <property type="entry name" value="BPD_transp_2"/>
    <property type="match status" value="1"/>
</dbReference>
<comment type="subcellular location">
    <subcellularLocation>
        <location evidence="1">Cell membrane</location>
        <topology evidence="1">Multi-pass membrane protein</topology>
    </subcellularLocation>
</comment>
<accession>A0A840CEE9</accession>
<dbReference type="Proteomes" id="UP000585681">
    <property type="component" value="Unassembled WGS sequence"/>
</dbReference>
<keyword evidence="4 6" id="KW-1133">Transmembrane helix</keyword>
<protein>
    <submittedName>
        <fullName evidence="7">Branched-chain amino acid transport system permease protein</fullName>
    </submittedName>
</protein>
<evidence type="ECO:0000256" key="4">
    <source>
        <dbReference type="ARBA" id="ARBA00022989"/>
    </source>
</evidence>
<gene>
    <name evidence="7" type="ORF">GGR17_001450</name>
</gene>
<proteinExistence type="predicted"/>
<feature type="transmembrane region" description="Helical" evidence="6">
    <location>
        <begin position="82"/>
        <end position="105"/>
    </location>
</feature>
<feature type="transmembrane region" description="Helical" evidence="6">
    <location>
        <begin position="209"/>
        <end position="233"/>
    </location>
</feature>
<keyword evidence="8" id="KW-1185">Reference proteome</keyword>
<dbReference type="PANTHER" id="PTHR30482">
    <property type="entry name" value="HIGH-AFFINITY BRANCHED-CHAIN AMINO ACID TRANSPORT SYSTEM PERMEASE"/>
    <property type="match status" value="1"/>
</dbReference>
<evidence type="ECO:0000256" key="6">
    <source>
        <dbReference type="SAM" id="Phobius"/>
    </source>
</evidence>
<feature type="transmembrane region" description="Helical" evidence="6">
    <location>
        <begin position="245"/>
        <end position="271"/>
    </location>
</feature>
<feature type="transmembrane region" description="Helical" evidence="6">
    <location>
        <begin position="112"/>
        <end position="129"/>
    </location>
</feature>
<comment type="caution">
    <text evidence="7">The sequence shown here is derived from an EMBL/GenBank/DDBJ whole genome shotgun (WGS) entry which is preliminary data.</text>
</comment>
<dbReference type="PANTHER" id="PTHR30482:SF20">
    <property type="entry name" value="HIGH-AFFINITY BRANCHED-CHAIN AMINO ACID TRANSPORT SYSTEM PERMEASE PROTEIN LIVM"/>
    <property type="match status" value="1"/>
</dbReference>
<evidence type="ECO:0000313" key="8">
    <source>
        <dbReference type="Proteomes" id="UP000585681"/>
    </source>
</evidence>
<reference evidence="7" key="1">
    <citation type="submission" date="2020-08" db="EMBL/GenBank/DDBJ databases">
        <title>Genomic Encyclopedia of Type Strains, Phase IV (KMG-IV): sequencing the most valuable type-strain genomes for metagenomic binning, comparative biology and taxonomic classification.</title>
        <authorList>
            <person name="Goeker M."/>
        </authorList>
    </citation>
    <scope>NUCLEOTIDE SEQUENCE [LARGE SCALE GENOMIC DNA]</scope>
    <source>
        <strain evidence="7">DSM 105040</strain>
    </source>
</reference>
<organism evidence="7 8">
    <name type="scientific">Actibacterium naphthalenivorans</name>
    <dbReference type="NCBI Taxonomy" id="1614693"/>
    <lineage>
        <taxon>Bacteria</taxon>
        <taxon>Pseudomonadati</taxon>
        <taxon>Pseudomonadota</taxon>
        <taxon>Alphaproteobacteria</taxon>
        <taxon>Rhodobacterales</taxon>
        <taxon>Roseobacteraceae</taxon>
        <taxon>Actibacterium</taxon>
    </lineage>
</organism>
<feature type="transmembrane region" description="Helical" evidence="6">
    <location>
        <begin position="58"/>
        <end position="76"/>
    </location>
</feature>
<evidence type="ECO:0000256" key="2">
    <source>
        <dbReference type="ARBA" id="ARBA00022475"/>
    </source>
</evidence>
<evidence type="ECO:0000256" key="5">
    <source>
        <dbReference type="ARBA" id="ARBA00023136"/>
    </source>
</evidence>
<name>A0A840CEE9_9RHOB</name>
<dbReference type="GO" id="GO:0005886">
    <property type="term" value="C:plasma membrane"/>
    <property type="evidence" value="ECO:0007669"/>
    <property type="project" value="UniProtKB-SubCell"/>
</dbReference>
<evidence type="ECO:0000256" key="3">
    <source>
        <dbReference type="ARBA" id="ARBA00022692"/>
    </source>
</evidence>
<dbReference type="AlphaFoldDB" id="A0A840CEE9"/>
<keyword evidence="3 6" id="KW-0812">Transmembrane</keyword>
<dbReference type="InterPro" id="IPR001851">
    <property type="entry name" value="ABC_transp_permease"/>
</dbReference>
<feature type="transmembrane region" description="Helical" evidence="6">
    <location>
        <begin position="32"/>
        <end position="51"/>
    </location>
</feature>
<keyword evidence="5 6" id="KW-0472">Membrane</keyword>
<feature type="transmembrane region" description="Helical" evidence="6">
    <location>
        <begin position="161"/>
        <end position="178"/>
    </location>
</feature>
<dbReference type="CDD" id="cd06581">
    <property type="entry name" value="TM_PBP1_LivM_like"/>
    <property type="match status" value="1"/>
</dbReference>
<evidence type="ECO:0000313" key="7">
    <source>
        <dbReference type="EMBL" id="MBB4021659.1"/>
    </source>
</evidence>